<evidence type="ECO:0000313" key="2">
    <source>
        <dbReference type="Proteomes" id="UP000296049"/>
    </source>
</evidence>
<keyword evidence="2" id="KW-1185">Reference proteome</keyword>
<organism evidence="1 2">
    <name type="scientific">Anas platyrhynchos</name>
    <name type="common">Mallard</name>
    <name type="synonym">Anas boschas</name>
    <dbReference type="NCBI Taxonomy" id="8839"/>
    <lineage>
        <taxon>Eukaryota</taxon>
        <taxon>Metazoa</taxon>
        <taxon>Chordata</taxon>
        <taxon>Craniata</taxon>
        <taxon>Vertebrata</taxon>
        <taxon>Euteleostomi</taxon>
        <taxon>Archelosauria</taxon>
        <taxon>Archosauria</taxon>
        <taxon>Dinosauria</taxon>
        <taxon>Saurischia</taxon>
        <taxon>Theropoda</taxon>
        <taxon>Coelurosauria</taxon>
        <taxon>Aves</taxon>
        <taxon>Neognathae</taxon>
        <taxon>Galloanserae</taxon>
        <taxon>Anseriformes</taxon>
        <taxon>Anatidae</taxon>
        <taxon>Anatinae</taxon>
        <taxon>Anas</taxon>
    </lineage>
</organism>
<reference evidence="2" key="1">
    <citation type="journal article" date="2013" name="Nat. Genet.">
        <title>The duck genome and transcriptome provide insight into an avian influenza virus reservoir species.</title>
        <authorList>
            <person name="Huang Y."/>
            <person name="Li Y."/>
            <person name="Burt D.W."/>
            <person name="Chen H."/>
            <person name="Zhang Y."/>
            <person name="Qian W."/>
            <person name="Kim H."/>
            <person name="Gan S."/>
            <person name="Zhao Y."/>
            <person name="Li J."/>
            <person name="Yi K."/>
            <person name="Feng H."/>
            <person name="Zhu P."/>
            <person name="Li B."/>
            <person name="Liu Q."/>
            <person name="Fairley S."/>
            <person name="Magor K.E."/>
            <person name="Du Z."/>
            <person name="Hu X."/>
            <person name="Goodman L."/>
            <person name="Tafer H."/>
            <person name="Vignal A."/>
            <person name="Lee T."/>
            <person name="Kim K.W."/>
            <person name="Sheng Z."/>
            <person name="An Y."/>
            <person name="Searle S."/>
            <person name="Herrero J."/>
            <person name="Groenen M.A."/>
            <person name="Crooijmans R.P."/>
            <person name="Faraut T."/>
            <person name="Cai Q."/>
            <person name="Webster R.G."/>
            <person name="Aldridge J.R."/>
            <person name="Warren W.C."/>
            <person name="Bartschat S."/>
            <person name="Kehr S."/>
            <person name="Marz M."/>
            <person name="Stadler P.F."/>
            <person name="Smith J."/>
            <person name="Kraus R.H."/>
            <person name="Zhao Y."/>
            <person name="Ren L."/>
            <person name="Fei J."/>
            <person name="Morisson M."/>
            <person name="Kaiser P."/>
            <person name="Griffin D.K."/>
            <person name="Rao M."/>
            <person name="Pitel F."/>
            <person name="Wang J."/>
            <person name="Li N."/>
        </authorList>
    </citation>
    <scope>NUCLEOTIDE SEQUENCE [LARGE SCALE GENOMIC DNA]</scope>
</reference>
<sequence>MVPHTLPLKLLQLPDGTFWEAAAAMHRTAPGEGDTQNNLPQDQKQIFCSAHSQGCQPVVLAQLHCQPYHETMAPELPHEDRRDWLQAHKTPKTNTAMFVRRDPGRFSEMERAHSSEVKGKGEKGRSFPFLLGVVKESFRGWRAVSSPTHWSWKEERHFLEEKQGGERVVLFPPAAMAGQALASLFVSACPCHEDDEHSEGEKATLQNDWLKPESLRHLCSVLTTQGSHGRAGIPEGPLAFVSGMQTSHPRHWGGCLQHADTRGVTRMWQALYTHTCTPPLLKGAQSTMSDEALNSKYFQLTG</sequence>
<name>R0LEF9_ANAPL</name>
<accession>R0LEF9</accession>
<protein>
    <submittedName>
        <fullName evidence="1">Uncharacterized protein</fullName>
    </submittedName>
</protein>
<dbReference type="AlphaFoldDB" id="R0LEF9"/>
<gene>
    <name evidence="1" type="ORF">Anapl_04650</name>
</gene>
<dbReference type="EMBL" id="KB742810">
    <property type="protein sequence ID" value="EOB04054.1"/>
    <property type="molecule type" value="Genomic_DNA"/>
</dbReference>
<proteinExistence type="predicted"/>
<evidence type="ECO:0000313" key="1">
    <source>
        <dbReference type="EMBL" id="EOB04054.1"/>
    </source>
</evidence>
<dbReference type="Proteomes" id="UP000296049">
    <property type="component" value="Unassembled WGS sequence"/>
</dbReference>